<dbReference type="SUPFAM" id="SSF50969">
    <property type="entry name" value="YVTN repeat-like/Quinoprotein amine dehydrogenase"/>
    <property type="match status" value="1"/>
</dbReference>
<dbReference type="Gene3D" id="2.130.10.10">
    <property type="entry name" value="YVTN repeat-like/Quinoprotein amine dehydrogenase"/>
    <property type="match status" value="1"/>
</dbReference>
<name>A0A2S8EYI4_9BACT</name>
<evidence type="ECO:0000313" key="3">
    <source>
        <dbReference type="EMBL" id="PQO24978.1"/>
    </source>
</evidence>
<dbReference type="GO" id="GO:0030674">
    <property type="term" value="F:protein-macromolecule adaptor activity"/>
    <property type="evidence" value="ECO:0007669"/>
    <property type="project" value="InterPro"/>
</dbReference>
<feature type="signal peptide" evidence="1">
    <location>
        <begin position="1"/>
        <end position="31"/>
    </location>
</feature>
<protein>
    <recommendedName>
        <fullName evidence="2">SLA1 homology domain-containing protein</fullName>
    </recommendedName>
</protein>
<keyword evidence="1" id="KW-0732">Signal</keyword>
<dbReference type="GO" id="GO:0008092">
    <property type="term" value="F:cytoskeletal protein binding"/>
    <property type="evidence" value="ECO:0007669"/>
    <property type="project" value="InterPro"/>
</dbReference>
<dbReference type="InterPro" id="IPR007131">
    <property type="entry name" value="SHD1"/>
</dbReference>
<sequence>MPEMNPARFISYRYLSVIVICGALFPTMALAGEPTGALAKYAENRTWVDGTGKFQIGGTLKSADEKQVQILKSDGRVVTVPLDKLSEKDRQFVDEFLKAEAAQNDPNNPFAGGEPENPFAGGSTAAMPATAANVPLVPASPGRLNKVNVTTGGARPLSLAPGREFWSVKPPAALPEVTLQDSIITVPLEKPFFGKMALGIAGRAPTVIVNVYQEGRKAADNYGRFMLVDPTTQKSSAVTEFEQPYRVVAVAPNAAMFAAIRVEGWDTGNDLALFSINGQTITPLYEFTVGGGSWKEFVSAKFLPNNRLAVVTKDKKLTFWDLSGTVPRAVQQGELADSVHVSFSPAGELMAFPAKKYVGFLDTSNGNIVGSIEPESDVERAAISADGKRVAIKLWDKLVIYSMEDGTHIKTIPVADTGDDDLTWVGEYVKLNETVYDVERTLPLWTYKTRSSAKQVYGDRMFACFGDKQSSQLTITTLPHEAAIRTAETVDPKTLYVMSPGSAVRVNYQFVNVPDDYQRQIEDAVSAKLKESSWVNNNNASVILEVSVHEGDEKEEDYYTEKARTLGGIVLPPRPFGVRPNGPSEKVKFRPWVHSFVLKNGNDVLFKGEYTRGAPSSFQTEEGEEIQAAVLKLIHPDPKWFGRIKVPSYILKSTIREGLGESNLTASGLN</sequence>
<dbReference type="EMBL" id="PUIA01000094">
    <property type="protein sequence ID" value="PQO24978.1"/>
    <property type="molecule type" value="Genomic_DNA"/>
</dbReference>
<proteinExistence type="predicted"/>
<dbReference type="InterPro" id="IPR011044">
    <property type="entry name" value="Quino_amine_DH_bsu"/>
</dbReference>
<dbReference type="Pfam" id="PF03983">
    <property type="entry name" value="SHD1"/>
    <property type="match status" value="1"/>
</dbReference>
<dbReference type="Gene3D" id="2.30.30.700">
    <property type="entry name" value="SLA1 homology domain 1"/>
    <property type="match status" value="1"/>
</dbReference>
<feature type="chain" id="PRO_5015752425" description="SLA1 homology domain-containing protein" evidence="1">
    <location>
        <begin position="32"/>
        <end position="670"/>
    </location>
</feature>
<comment type="caution">
    <text evidence="3">The sequence shown here is derived from an EMBL/GenBank/DDBJ whole genome shotgun (WGS) entry which is preliminary data.</text>
</comment>
<evidence type="ECO:0000256" key="1">
    <source>
        <dbReference type="SAM" id="SignalP"/>
    </source>
</evidence>
<dbReference type="AlphaFoldDB" id="A0A2S8EYI4"/>
<gene>
    <name evidence="3" type="ORF">C5Y96_26075</name>
</gene>
<dbReference type="InterPro" id="IPR015943">
    <property type="entry name" value="WD40/YVTN_repeat-like_dom_sf"/>
</dbReference>
<accession>A0A2S8EYI4</accession>
<dbReference type="GO" id="GO:0042802">
    <property type="term" value="F:identical protein binding"/>
    <property type="evidence" value="ECO:0007669"/>
    <property type="project" value="InterPro"/>
</dbReference>
<feature type="domain" description="SLA1 homology" evidence="2">
    <location>
        <begin position="41"/>
        <end position="98"/>
    </location>
</feature>
<reference evidence="3 4" key="1">
    <citation type="submission" date="2018-02" db="EMBL/GenBank/DDBJ databases">
        <title>Comparative genomes isolates from brazilian mangrove.</title>
        <authorList>
            <person name="Araujo J.E."/>
            <person name="Taketani R.G."/>
            <person name="Silva M.C.P."/>
            <person name="Loureco M.V."/>
            <person name="Andreote F.D."/>
        </authorList>
    </citation>
    <scope>NUCLEOTIDE SEQUENCE [LARGE SCALE GENOMIC DNA]</scope>
    <source>
        <strain evidence="3 4">HEX-2 MGV</strain>
    </source>
</reference>
<organism evidence="3 4">
    <name type="scientific">Blastopirellula marina</name>
    <dbReference type="NCBI Taxonomy" id="124"/>
    <lineage>
        <taxon>Bacteria</taxon>
        <taxon>Pseudomonadati</taxon>
        <taxon>Planctomycetota</taxon>
        <taxon>Planctomycetia</taxon>
        <taxon>Pirellulales</taxon>
        <taxon>Pirellulaceae</taxon>
        <taxon>Blastopirellula</taxon>
    </lineage>
</organism>
<evidence type="ECO:0000313" key="4">
    <source>
        <dbReference type="Proteomes" id="UP000240009"/>
    </source>
</evidence>
<evidence type="ECO:0000259" key="2">
    <source>
        <dbReference type="Pfam" id="PF03983"/>
    </source>
</evidence>
<dbReference type="Proteomes" id="UP000240009">
    <property type="component" value="Unassembled WGS sequence"/>
</dbReference>
<dbReference type="GO" id="GO:0043130">
    <property type="term" value="F:ubiquitin binding"/>
    <property type="evidence" value="ECO:0007669"/>
    <property type="project" value="InterPro"/>
</dbReference>